<reference evidence="1" key="1">
    <citation type="journal article" date="2015" name="Nature">
        <title>Complex archaea that bridge the gap between prokaryotes and eukaryotes.</title>
        <authorList>
            <person name="Spang A."/>
            <person name="Saw J.H."/>
            <person name="Jorgensen S.L."/>
            <person name="Zaremba-Niedzwiedzka K."/>
            <person name="Martijn J."/>
            <person name="Lind A.E."/>
            <person name="van Eijk R."/>
            <person name="Schleper C."/>
            <person name="Guy L."/>
            <person name="Ettema T.J."/>
        </authorList>
    </citation>
    <scope>NUCLEOTIDE SEQUENCE</scope>
</reference>
<accession>A0A0F9G2L3</accession>
<proteinExistence type="predicted"/>
<evidence type="ECO:0000313" key="1">
    <source>
        <dbReference type="EMBL" id="KKL84706.1"/>
    </source>
</evidence>
<protein>
    <submittedName>
        <fullName evidence="1">Uncharacterized protein</fullName>
    </submittedName>
</protein>
<comment type="caution">
    <text evidence="1">The sequence shown here is derived from an EMBL/GenBank/DDBJ whole genome shotgun (WGS) entry which is preliminary data.</text>
</comment>
<dbReference type="EMBL" id="LAZR01021628">
    <property type="protein sequence ID" value="KKL84706.1"/>
    <property type="molecule type" value="Genomic_DNA"/>
</dbReference>
<dbReference type="AlphaFoldDB" id="A0A0F9G2L3"/>
<name>A0A0F9G2L3_9ZZZZ</name>
<sequence>MKLQERLGTKKRYNGEFKLYRTDNLFNYVEGKVEGFHKFGKIRPIARLDCDGVCVGEGLFAISNGDFFKEN</sequence>
<organism evidence="1">
    <name type="scientific">marine sediment metagenome</name>
    <dbReference type="NCBI Taxonomy" id="412755"/>
    <lineage>
        <taxon>unclassified sequences</taxon>
        <taxon>metagenomes</taxon>
        <taxon>ecological metagenomes</taxon>
    </lineage>
</organism>
<gene>
    <name evidence="1" type="ORF">LCGC14_1962070</name>
</gene>